<proteinExistence type="predicted"/>
<reference evidence="1" key="1">
    <citation type="submission" date="2021-02" db="EMBL/GenBank/DDBJ databases">
        <authorList>
            <person name="Nieuwenhuis M."/>
            <person name="Van De Peppel L.J.J."/>
        </authorList>
    </citation>
    <scope>NUCLEOTIDE SEQUENCE</scope>
    <source>
        <strain evidence="1">D49</strain>
    </source>
</reference>
<comment type="caution">
    <text evidence="1">The sequence shown here is derived from an EMBL/GenBank/DDBJ whole genome shotgun (WGS) entry which is preliminary data.</text>
</comment>
<accession>A0A9P7GI77</accession>
<evidence type="ECO:0000313" key="1">
    <source>
        <dbReference type="EMBL" id="KAG5651092.1"/>
    </source>
</evidence>
<protein>
    <submittedName>
        <fullName evidence="1">Uncharacterized protein</fullName>
    </submittedName>
</protein>
<dbReference type="Proteomes" id="UP000717328">
    <property type="component" value="Unassembled WGS sequence"/>
</dbReference>
<dbReference type="Gene3D" id="1.10.630.10">
    <property type="entry name" value="Cytochrome P450"/>
    <property type="match status" value="1"/>
</dbReference>
<evidence type="ECO:0000313" key="2">
    <source>
        <dbReference type="Proteomes" id="UP000717328"/>
    </source>
</evidence>
<dbReference type="GO" id="GO:0020037">
    <property type="term" value="F:heme binding"/>
    <property type="evidence" value="ECO:0007669"/>
    <property type="project" value="InterPro"/>
</dbReference>
<dbReference type="GO" id="GO:0016705">
    <property type="term" value="F:oxidoreductase activity, acting on paired donors, with incorporation or reduction of molecular oxygen"/>
    <property type="evidence" value="ECO:0007669"/>
    <property type="project" value="InterPro"/>
</dbReference>
<gene>
    <name evidence="1" type="ORF">H0H81_009868</name>
</gene>
<name>A0A9P7GI77_9AGAR</name>
<dbReference type="OrthoDB" id="1470350at2759"/>
<dbReference type="InterPro" id="IPR036396">
    <property type="entry name" value="Cyt_P450_sf"/>
</dbReference>
<organism evidence="1 2">
    <name type="scientific">Sphagnurus paluster</name>
    <dbReference type="NCBI Taxonomy" id="117069"/>
    <lineage>
        <taxon>Eukaryota</taxon>
        <taxon>Fungi</taxon>
        <taxon>Dikarya</taxon>
        <taxon>Basidiomycota</taxon>
        <taxon>Agaricomycotina</taxon>
        <taxon>Agaricomycetes</taxon>
        <taxon>Agaricomycetidae</taxon>
        <taxon>Agaricales</taxon>
        <taxon>Tricholomatineae</taxon>
        <taxon>Lyophyllaceae</taxon>
        <taxon>Sphagnurus</taxon>
    </lineage>
</organism>
<keyword evidence="2" id="KW-1185">Reference proteome</keyword>
<dbReference type="EMBL" id="JABCKI010000299">
    <property type="protein sequence ID" value="KAG5651092.1"/>
    <property type="molecule type" value="Genomic_DNA"/>
</dbReference>
<reference evidence="1" key="2">
    <citation type="submission" date="2021-10" db="EMBL/GenBank/DDBJ databases">
        <title>Phylogenomics reveals ancestral predisposition of the termite-cultivated fungus Termitomyces towards a domesticated lifestyle.</title>
        <authorList>
            <person name="Auxier B."/>
            <person name="Grum-Grzhimaylo A."/>
            <person name="Cardenas M.E."/>
            <person name="Lodge J.D."/>
            <person name="Laessoe T."/>
            <person name="Pedersen O."/>
            <person name="Smith M.E."/>
            <person name="Kuyper T.W."/>
            <person name="Franco-Molano E.A."/>
            <person name="Baroni T.J."/>
            <person name="Aanen D.K."/>
        </authorList>
    </citation>
    <scope>NUCLEOTIDE SEQUENCE</scope>
    <source>
        <strain evidence="1">D49</strain>
    </source>
</reference>
<sequence length="163" mass="18736">MALAMYASTSYAKCKAWELIYFQIDILRWMTRAALEMIGQGGLGHSFDPLINEESENNYTKSVKEVFPTILRLKFAQEFLLSTVVKIGTPKFRRACLEWVPSKNLQKVKEMSDILGNTSNEIFENKKRALEKGEEAFQEQVGRGKDIISILSESHFECIEKQF</sequence>
<dbReference type="AlphaFoldDB" id="A0A9P7GI77"/>
<dbReference type="GO" id="GO:0004497">
    <property type="term" value="F:monooxygenase activity"/>
    <property type="evidence" value="ECO:0007669"/>
    <property type="project" value="InterPro"/>
</dbReference>
<dbReference type="GO" id="GO:0005506">
    <property type="term" value="F:iron ion binding"/>
    <property type="evidence" value="ECO:0007669"/>
    <property type="project" value="InterPro"/>
</dbReference>